<dbReference type="Proteomes" id="UP001055658">
    <property type="component" value="Chromosome"/>
</dbReference>
<accession>A0ABY4VDW5</accession>
<evidence type="ECO:0000313" key="7">
    <source>
        <dbReference type="Proteomes" id="UP001055658"/>
    </source>
</evidence>
<dbReference type="PANTHER" id="PTHR30126">
    <property type="entry name" value="HTH-TYPE TRANSCRIPTIONAL REGULATOR"/>
    <property type="match status" value="1"/>
</dbReference>
<dbReference type="SUPFAM" id="SSF46785">
    <property type="entry name" value="Winged helix' DNA-binding domain"/>
    <property type="match status" value="1"/>
</dbReference>
<dbReference type="PROSITE" id="PS50931">
    <property type="entry name" value="HTH_LYSR"/>
    <property type="match status" value="1"/>
</dbReference>
<dbReference type="InterPro" id="IPR036388">
    <property type="entry name" value="WH-like_DNA-bd_sf"/>
</dbReference>
<dbReference type="InterPro" id="IPR036390">
    <property type="entry name" value="WH_DNA-bd_sf"/>
</dbReference>
<proteinExistence type="inferred from homology"/>
<keyword evidence="4" id="KW-0804">Transcription</keyword>
<keyword evidence="7" id="KW-1185">Reference proteome</keyword>
<dbReference type="RefSeq" id="WP_252083463.1">
    <property type="nucleotide sequence ID" value="NZ_CP092418.1"/>
</dbReference>
<keyword evidence="2" id="KW-0805">Transcription regulation</keyword>
<sequence>MFPHADELNYFIEVAKTKNISRAAERLGIRQPSLSAAIKRLERQLGTEVIIREKTGVQLSRAGLRLLKSAQQLLDDWDEVKYSALRENKEAVGHFTIGCHSSISLHMLPERLAGFIAQNPGIELSFQHALSREIVESVISWKIDIGIVVNPVSHPDLIIKHLCHDMVSFWHNPEKIQSRDVLIYDPALMQTDWLLKNMEKNNKYKQYITSSSHELITNMTLEGVGVGIIPGRVAQTIGRNQLQWVSKDQPGFKDEICLVYRREITHSLGAEKLIKEFKLTNYKNFD</sequence>
<reference evidence="6" key="1">
    <citation type="submission" date="2022-02" db="EMBL/GenBank/DDBJ databases">
        <title>Coral-associated bacteria.</title>
        <authorList>
            <person name="Tang K."/>
            <person name="Wang X."/>
        </authorList>
    </citation>
    <scope>NUCLEOTIDE SEQUENCE</scope>
    <source>
        <strain evidence="6">SCSIO 43006</strain>
    </source>
</reference>
<evidence type="ECO:0000256" key="4">
    <source>
        <dbReference type="ARBA" id="ARBA00023163"/>
    </source>
</evidence>
<dbReference type="InterPro" id="IPR000847">
    <property type="entry name" value="LysR_HTH_N"/>
</dbReference>
<name>A0ABY4VDW5_9GAMM</name>
<comment type="similarity">
    <text evidence="1">Belongs to the LysR transcriptional regulatory family.</text>
</comment>
<feature type="domain" description="HTH lysR-type" evidence="5">
    <location>
        <begin position="8"/>
        <end position="60"/>
    </location>
</feature>
<evidence type="ECO:0000259" key="5">
    <source>
        <dbReference type="PROSITE" id="PS50931"/>
    </source>
</evidence>
<evidence type="ECO:0000313" key="6">
    <source>
        <dbReference type="EMBL" id="USD21060.1"/>
    </source>
</evidence>
<dbReference type="SUPFAM" id="SSF53850">
    <property type="entry name" value="Periplasmic binding protein-like II"/>
    <property type="match status" value="1"/>
</dbReference>
<dbReference type="InterPro" id="IPR005119">
    <property type="entry name" value="LysR_subst-bd"/>
</dbReference>
<dbReference type="PANTHER" id="PTHR30126:SF40">
    <property type="entry name" value="HTH-TYPE TRANSCRIPTIONAL REGULATOR GLTR"/>
    <property type="match status" value="1"/>
</dbReference>
<evidence type="ECO:0000256" key="1">
    <source>
        <dbReference type="ARBA" id="ARBA00009437"/>
    </source>
</evidence>
<dbReference type="PRINTS" id="PR00039">
    <property type="entry name" value="HTHLYSR"/>
</dbReference>
<dbReference type="Gene3D" id="1.10.10.10">
    <property type="entry name" value="Winged helix-like DNA-binding domain superfamily/Winged helix DNA-binding domain"/>
    <property type="match status" value="1"/>
</dbReference>
<protein>
    <submittedName>
        <fullName evidence="6">LysR family transcriptional regulator</fullName>
    </submittedName>
</protein>
<dbReference type="Gene3D" id="3.40.190.290">
    <property type="match status" value="1"/>
</dbReference>
<keyword evidence="3" id="KW-0238">DNA-binding</keyword>
<dbReference type="EMBL" id="CP092418">
    <property type="protein sequence ID" value="USD21060.1"/>
    <property type="molecule type" value="Genomic_DNA"/>
</dbReference>
<evidence type="ECO:0000256" key="2">
    <source>
        <dbReference type="ARBA" id="ARBA00023015"/>
    </source>
</evidence>
<dbReference type="CDD" id="cd05466">
    <property type="entry name" value="PBP2_LTTR_substrate"/>
    <property type="match status" value="1"/>
</dbReference>
<dbReference type="Pfam" id="PF00126">
    <property type="entry name" value="HTH_1"/>
    <property type="match status" value="1"/>
</dbReference>
<gene>
    <name evidence="6" type="ORF">MJO52_18665</name>
</gene>
<evidence type="ECO:0000256" key="3">
    <source>
        <dbReference type="ARBA" id="ARBA00023125"/>
    </source>
</evidence>
<dbReference type="Pfam" id="PF03466">
    <property type="entry name" value="LysR_substrate"/>
    <property type="match status" value="1"/>
</dbReference>
<organism evidence="6 7">
    <name type="scientific">Microbulbifer variabilis</name>
    <dbReference type="NCBI Taxonomy" id="266805"/>
    <lineage>
        <taxon>Bacteria</taxon>
        <taxon>Pseudomonadati</taxon>
        <taxon>Pseudomonadota</taxon>
        <taxon>Gammaproteobacteria</taxon>
        <taxon>Cellvibrionales</taxon>
        <taxon>Microbulbiferaceae</taxon>
        <taxon>Microbulbifer</taxon>
    </lineage>
</organism>